<dbReference type="OrthoDB" id="4118857at2759"/>
<dbReference type="RefSeq" id="XP_007720230.1">
    <property type="nucleotide sequence ID" value="XM_007722040.1"/>
</dbReference>
<dbReference type="HOGENOM" id="CLU_285124_0_0_1"/>
<feature type="compositionally biased region" description="Polar residues" evidence="1">
    <location>
        <begin position="983"/>
        <end position="1002"/>
    </location>
</feature>
<feature type="region of interest" description="Disordered" evidence="1">
    <location>
        <begin position="131"/>
        <end position="151"/>
    </location>
</feature>
<sequence>MIEGQMTPPSSPAPLIRNDGPRLHFSKLLRNSRSRSIRLKHLIDGGFREKSCKCDDVTTAPADVRVATTQLKPGFQFPLLLPDSPPVTENRETEAEGEENSSVSSTCSYSRTLLRRTSASHHDLRALAQAQRYDTSSSPGTPLLPSPIPKENEPLDYGLQQQLRSFKAHELVLGNDASQLSSLNQRTPIPWTRERMSSLTDEECESISSVQILAYYCNDPDVSSSGEEELEDQESLVTDHARNTKRDTTQCSYSQVRQRTFNKDDISGYDSSSDQEEEHPPEAEYIYYEEETDGRSISSSTVSESPMPVTPTESEHDHYSRNRDTATLSSSDESGWLANTTSHAERRRRFKARFYQVVQHPWTDSFAYSNHAGGEDEDEDQVSSSESDPASQDLFRFNDHLLQPQASPDSPFQQDPSPAWEFLWQVKFSNINNHATYRLYWQPQRVYLFRSRDNQKPLLKTPVLQLQSKHRYKHNRNHFSKYLLSVLMILLAPVMLIQPQSCYLFDADADAGTDTDTDIEDEPERGCTKVDVSARNPLRSSSVFYSSGLLPPPLYLPSRTRSSISDHGVLSSTTGGASCKGEADGRIATLHHQQQLQNLDDPFVVTSSPRKSKSERNLRRLGAANWAIRDDRTKWPRVPDILDTDETTRWMSPGLKIGYDDGTKRTRVVGDSYTYTNWTTFRDHSESDVGADKDIPTRQSSRTRNISPVSPTIRVAASSRIRRLERILKAVTQSIETFPDGMLRLDSPAISEMRRHCSISSVRSTAYSSLKSMHSHNINSADFDDQNQNDICIDAFQKIFPNAPTLLTSALAAWIMVDLYLSRLLSEEDPQSQEPRQQPHRSESVFLDCCHRGRKTHYHHDGSECRLFGFQDVLKEESFGRDDTIPSSAQQEEQQQEEEEGGGGGGEEVETHEYQHRRDSPWEQHWSHAQPDMNALTNTNTTAASIHKEGRRDYYIPAKARRTLGIISPRIQFHHHDQISTTANPSPTLPTQHQQGLRSSRIGTGTGTGIDHTVSTNSHGRAYAELDLDLELELELKERVEAIYAHVPIVARKLVEALRGSWDEDVWRSLRVLVEIIEGFGRGNTSL</sequence>
<feature type="region of interest" description="Disordered" evidence="1">
    <location>
        <begin position="291"/>
        <end position="342"/>
    </location>
</feature>
<comment type="caution">
    <text evidence="2">The sequence shown here is derived from an EMBL/GenBank/DDBJ whole genome shotgun (WGS) entry which is preliminary data.</text>
</comment>
<feature type="region of interest" description="Disordered" evidence="1">
    <location>
        <begin position="881"/>
        <end position="927"/>
    </location>
</feature>
<evidence type="ECO:0000256" key="1">
    <source>
        <dbReference type="SAM" id="MobiDB-lite"/>
    </source>
</evidence>
<feature type="compositionally biased region" description="Basic and acidic residues" evidence="1">
    <location>
        <begin position="313"/>
        <end position="324"/>
    </location>
</feature>
<organism evidence="2 3">
    <name type="scientific">Capronia coronata CBS 617.96</name>
    <dbReference type="NCBI Taxonomy" id="1182541"/>
    <lineage>
        <taxon>Eukaryota</taxon>
        <taxon>Fungi</taxon>
        <taxon>Dikarya</taxon>
        <taxon>Ascomycota</taxon>
        <taxon>Pezizomycotina</taxon>
        <taxon>Eurotiomycetes</taxon>
        <taxon>Chaetothyriomycetidae</taxon>
        <taxon>Chaetothyriales</taxon>
        <taxon>Herpotrichiellaceae</taxon>
        <taxon>Capronia</taxon>
    </lineage>
</organism>
<feature type="region of interest" description="Disordered" evidence="1">
    <location>
        <begin position="221"/>
        <end position="257"/>
    </location>
</feature>
<gene>
    <name evidence="2" type="ORF">A1O1_01127</name>
</gene>
<feature type="region of interest" description="Disordered" evidence="1">
    <location>
        <begin position="686"/>
        <end position="706"/>
    </location>
</feature>
<feature type="region of interest" description="Disordered" evidence="1">
    <location>
        <begin position="77"/>
        <end position="107"/>
    </location>
</feature>
<dbReference type="GeneID" id="19156029"/>
<feature type="region of interest" description="Disordered" evidence="1">
    <location>
        <begin position="262"/>
        <end position="281"/>
    </location>
</feature>
<feature type="compositionally biased region" description="Basic and acidic residues" evidence="1">
    <location>
        <begin position="686"/>
        <end position="696"/>
    </location>
</feature>
<dbReference type="AlphaFoldDB" id="W9Z344"/>
<keyword evidence="3" id="KW-1185">Reference proteome</keyword>
<feature type="compositionally biased region" description="Basic and acidic residues" evidence="1">
    <location>
        <begin position="909"/>
        <end position="926"/>
    </location>
</feature>
<protein>
    <submittedName>
        <fullName evidence="2">Uncharacterized protein</fullName>
    </submittedName>
</protein>
<feature type="compositionally biased region" description="Polar residues" evidence="1">
    <location>
        <begin position="697"/>
        <end position="706"/>
    </location>
</feature>
<evidence type="ECO:0000313" key="2">
    <source>
        <dbReference type="EMBL" id="EXJ96001.1"/>
    </source>
</evidence>
<accession>W9Z344</accession>
<feature type="region of interest" description="Disordered" evidence="1">
    <location>
        <begin position="1"/>
        <end position="20"/>
    </location>
</feature>
<dbReference type="Proteomes" id="UP000019484">
    <property type="component" value="Unassembled WGS sequence"/>
</dbReference>
<evidence type="ECO:0000313" key="3">
    <source>
        <dbReference type="Proteomes" id="UP000019484"/>
    </source>
</evidence>
<name>W9Z344_9EURO</name>
<feature type="compositionally biased region" description="Polar residues" evidence="1">
    <location>
        <begin position="295"/>
        <end position="304"/>
    </location>
</feature>
<feature type="region of interest" description="Disordered" evidence="1">
    <location>
        <begin position="368"/>
        <end position="390"/>
    </location>
</feature>
<feature type="compositionally biased region" description="Polar residues" evidence="1">
    <location>
        <begin position="325"/>
        <end position="342"/>
    </location>
</feature>
<proteinExistence type="predicted"/>
<feature type="region of interest" description="Disordered" evidence="1">
    <location>
        <begin position="983"/>
        <end position="1004"/>
    </location>
</feature>
<dbReference type="EMBL" id="AMWN01000001">
    <property type="protein sequence ID" value="EXJ96001.1"/>
    <property type="molecule type" value="Genomic_DNA"/>
</dbReference>
<feature type="compositionally biased region" description="Basic and acidic residues" evidence="1">
    <location>
        <begin position="237"/>
        <end position="248"/>
    </location>
</feature>
<reference evidence="2 3" key="1">
    <citation type="submission" date="2013-03" db="EMBL/GenBank/DDBJ databases">
        <title>The Genome Sequence of Capronia coronata CBS 617.96.</title>
        <authorList>
            <consortium name="The Broad Institute Genomics Platform"/>
            <person name="Cuomo C."/>
            <person name="de Hoog S."/>
            <person name="Gorbushina A."/>
            <person name="Walker B."/>
            <person name="Young S.K."/>
            <person name="Zeng Q."/>
            <person name="Gargeya S."/>
            <person name="Fitzgerald M."/>
            <person name="Haas B."/>
            <person name="Abouelleil A."/>
            <person name="Allen A.W."/>
            <person name="Alvarado L."/>
            <person name="Arachchi H.M."/>
            <person name="Berlin A.M."/>
            <person name="Chapman S.B."/>
            <person name="Gainer-Dewar J."/>
            <person name="Goldberg J."/>
            <person name="Griggs A."/>
            <person name="Gujja S."/>
            <person name="Hansen M."/>
            <person name="Howarth C."/>
            <person name="Imamovic A."/>
            <person name="Ireland A."/>
            <person name="Larimer J."/>
            <person name="McCowan C."/>
            <person name="Murphy C."/>
            <person name="Pearson M."/>
            <person name="Poon T.W."/>
            <person name="Priest M."/>
            <person name="Roberts A."/>
            <person name="Saif S."/>
            <person name="Shea T."/>
            <person name="Sisk P."/>
            <person name="Sykes S."/>
            <person name="Wortman J."/>
            <person name="Nusbaum C."/>
            <person name="Birren B."/>
        </authorList>
    </citation>
    <scope>NUCLEOTIDE SEQUENCE [LARGE SCALE GENOMIC DNA]</scope>
    <source>
        <strain evidence="2 3">CBS 617.96</strain>
    </source>
</reference>